<accession>A0ABW1Q8S5</accession>
<gene>
    <name evidence="1" type="ORF">ACFPUZ_02825</name>
</gene>
<dbReference type="Proteomes" id="UP001596244">
    <property type="component" value="Unassembled WGS sequence"/>
</dbReference>
<evidence type="ECO:0008006" key="3">
    <source>
        <dbReference type="Google" id="ProtNLM"/>
    </source>
</evidence>
<proteinExistence type="predicted"/>
<evidence type="ECO:0000313" key="2">
    <source>
        <dbReference type="Proteomes" id="UP001596244"/>
    </source>
</evidence>
<evidence type="ECO:0000313" key="1">
    <source>
        <dbReference type="EMBL" id="MFC6145747.1"/>
    </source>
</evidence>
<sequence length="195" mass="22376">MHTDLVAYVDESSARRSATRQEYMVCATLVGSAEAAAVRKHLLPLRLPGQIKLHWTDESRIRRKKITSAVADIDFMQVIISHSSGTSRKTERFRRKCFEQLYFELSNVGVTEVVVESRQEVQNKRDIAHVVALQTQGQCPDIRVRHERGGDNPLLWLPDVVLGAYNSTFLGETQYWEKLQDKVVLHRFTPDSLRE</sequence>
<protein>
    <recommendedName>
        <fullName evidence="3">DUF3800 domain-containing protein</fullName>
    </recommendedName>
</protein>
<keyword evidence="2" id="KW-1185">Reference proteome</keyword>
<comment type="caution">
    <text evidence="1">The sequence shown here is derived from an EMBL/GenBank/DDBJ whole genome shotgun (WGS) entry which is preliminary data.</text>
</comment>
<dbReference type="RefSeq" id="WP_376999668.1">
    <property type="nucleotide sequence ID" value="NZ_JBHSQE010000001.1"/>
</dbReference>
<reference evidence="2" key="1">
    <citation type="journal article" date="2019" name="Int. J. Syst. Evol. Microbiol.">
        <title>The Global Catalogue of Microorganisms (GCM) 10K type strain sequencing project: providing services to taxonomists for standard genome sequencing and annotation.</title>
        <authorList>
            <consortium name="The Broad Institute Genomics Platform"/>
            <consortium name="The Broad Institute Genome Sequencing Center for Infectious Disease"/>
            <person name="Wu L."/>
            <person name="Ma J."/>
        </authorList>
    </citation>
    <scope>NUCLEOTIDE SEQUENCE [LARGE SCALE GENOMIC DNA]</scope>
    <source>
        <strain evidence="2">CCUG 51943</strain>
    </source>
</reference>
<organism evidence="1 2">
    <name type="scientific">Corynebacterium nasicanis</name>
    <dbReference type="NCBI Taxonomy" id="1448267"/>
    <lineage>
        <taxon>Bacteria</taxon>
        <taxon>Bacillati</taxon>
        <taxon>Actinomycetota</taxon>
        <taxon>Actinomycetes</taxon>
        <taxon>Mycobacteriales</taxon>
        <taxon>Corynebacteriaceae</taxon>
        <taxon>Corynebacterium</taxon>
    </lineage>
</organism>
<dbReference type="EMBL" id="JBHSQE010000001">
    <property type="protein sequence ID" value="MFC6145747.1"/>
    <property type="molecule type" value="Genomic_DNA"/>
</dbReference>
<name>A0ABW1Q8S5_9CORY</name>